<dbReference type="Proteomes" id="UP000689195">
    <property type="component" value="Unassembled WGS sequence"/>
</dbReference>
<keyword evidence="2" id="KW-1185">Reference proteome</keyword>
<gene>
    <name evidence="1" type="ORF">PPENT_87.1.T1160011</name>
</gene>
<proteinExistence type="predicted"/>
<evidence type="ECO:0000313" key="1">
    <source>
        <dbReference type="EMBL" id="CAD8197595.1"/>
    </source>
</evidence>
<accession>A0A8S1X998</accession>
<evidence type="ECO:0000313" key="2">
    <source>
        <dbReference type="Proteomes" id="UP000689195"/>
    </source>
</evidence>
<comment type="caution">
    <text evidence="1">The sequence shown here is derived from an EMBL/GenBank/DDBJ whole genome shotgun (WGS) entry which is preliminary data.</text>
</comment>
<reference evidence="1" key="1">
    <citation type="submission" date="2021-01" db="EMBL/GenBank/DDBJ databases">
        <authorList>
            <consortium name="Genoscope - CEA"/>
            <person name="William W."/>
        </authorList>
    </citation>
    <scope>NUCLEOTIDE SEQUENCE</scope>
</reference>
<dbReference type="EMBL" id="CAJJDO010000116">
    <property type="protein sequence ID" value="CAD8197595.1"/>
    <property type="molecule type" value="Genomic_DNA"/>
</dbReference>
<organism evidence="1 2">
    <name type="scientific">Paramecium pentaurelia</name>
    <dbReference type="NCBI Taxonomy" id="43138"/>
    <lineage>
        <taxon>Eukaryota</taxon>
        <taxon>Sar</taxon>
        <taxon>Alveolata</taxon>
        <taxon>Ciliophora</taxon>
        <taxon>Intramacronucleata</taxon>
        <taxon>Oligohymenophorea</taxon>
        <taxon>Peniculida</taxon>
        <taxon>Parameciidae</taxon>
        <taxon>Paramecium</taxon>
    </lineage>
</organism>
<dbReference type="AlphaFoldDB" id="A0A8S1X998"/>
<name>A0A8S1X998_9CILI</name>
<sequence length="56" mass="6704">MKTMKYYEHDVLTYQLWPKNTFQKIAGCKYENLLNTKMEQKQALKTCKQSSEITII</sequence>
<protein>
    <submittedName>
        <fullName evidence="1">Uncharacterized protein</fullName>
    </submittedName>
</protein>